<evidence type="ECO:0000313" key="2">
    <source>
        <dbReference type="EMBL" id="CAD8657681.1"/>
    </source>
</evidence>
<protein>
    <recommendedName>
        <fullName evidence="1">Serine aminopeptidase S33 domain-containing protein</fullName>
    </recommendedName>
</protein>
<accession>A0A7S0N1S3</accession>
<organism evidence="2">
    <name type="scientific">Pyramimonas obovata</name>
    <dbReference type="NCBI Taxonomy" id="1411642"/>
    <lineage>
        <taxon>Eukaryota</taxon>
        <taxon>Viridiplantae</taxon>
        <taxon>Chlorophyta</taxon>
        <taxon>Pyramimonadophyceae</taxon>
        <taxon>Pyramimonadales</taxon>
        <taxon>Pyramimonadaceae</taxon>
        <taxon>Pyramimonas</taxon>
        <taxon>Pyramimonas incertae sedis</taxon>
    </lineage>
</organism>
<dbReference type="InterPro" id="IPR029058">
    <property type="entry name" value="AB_hydrolase_fold"/>
</dbReference>
<name>A0A7S0N1S3_9CHLO</name>
<reference evidence="2" key="1">
    <citation type="submission" date="2021-01" db="EMBL/GenBank/DDBJ databases">
        <authorList>
            <person name="Corre E."/>
            <person name="Pelletier E."/>
            <person name="Niang G."/>
            <person name="Scheremetjew M."/>
            <person name="Finn R."/>
            <person name="Kale V."/>
            <person name="Holt S."/>
            <person name="Cochrane G."/>
            <person name="Meng A."/>
            <person name="Brown T."/>
            <person name="Cohen L."/>
        </authorList>
    </citation>
    <scope>NUCLEOTIDE SEQUENCE</scope>
    <source>
        <strain evidence="2">CCMP722</strain>
    </source>
</reference>
<gene>
    <name evidence="2" type="ORF">POBO1169_LOCUS5038</name>
</gene>
<dbReference type="SUPFAM" id="SSF53474">
    <property type="entry name" value="alpha/beta-Hydrolases"/>
    <property type="match status" value="1"/>
</dbReference>
<dbReference type="PANTHER" id="PTHR12277:SF81">
    <property type="entry name" value="PROTEIN ABHD13"/>
    <property type="match status" value="1"/>
</dbReference>
<proteinExistence type="predicted"/>
<dbReference type="Pfam" id="PF12146">
    <property type="entry name" value="Hydrolase_4"/>
    <property type="match status" value="1"/>
</dbReference>
<feature type="domain" description="Serine aminopeptidase S33" evidence="1">
    <location>
        <begin position="6"/>
        <end position="83"/>
    </location>
</feature>
<evidence type="ECO:0000259" key="1">
    <source>
        <dbReference type="Pfam" id="PF12146"/>
    </source>
</evidence>
<dbReference type="AlphaFoldDB" id="A0A7S0N1S3"/>
<dbReference type="InterPro" id="IPR022742">
    <property type="entry name" value="Hydrolase_4"/>
</dbReference>
<dbReference type="EMBL" id="HBFA01009560">
    <property type="protein sequence ID" value="CAD8657681.1"/>
    <property type="molecule type" value="Transcribed_RNA"/>
</dbReference>
<dbReference type="PANTHER" id="PTHR12277">
    <property type="entry name" value="ALPHA/BETA HYDROLASE DOMAIN-CONTAINING PROTEIN"/>
    <property type="match status" value="1"/>
</dbReference>
<sequence>MAHKLNVDIYAYDYSGYGASTGRPSEKNTYADITAVYDHIKEQGVDPQAEIILYGQSVGTGPSCYLAANAPVRGLVLHSPMTTGINVISNDDSLCAPANLFQTCDMFPNLRRIPHIRAPVYIMHGDCDEVIHVSHTQRLLSQWPAHLRHEPYIVGGAGHDDIFEKDPCEYFRRLQGFIRRTAGATEPTTDPPPVITMS</sequence>
<dbReference type="Gene3D" id="3.40.50.1820">
    <property type="entry name" value="alpha/beta hydrolase"/>
    <property type="match status" value="1"/>
</dbReference>